<accession>A0A4R6X120</accession>
<evidence type="ECO:0000313" key="1">
    <source>
        <dbReference type="EMBL" id="TDR12542.1"/>
    </source>
</evidence>
<protein>
    <submittedName>
        <fullName evidence="1">Uncharacterized protein</fullName>
    </submittedName>
</protein>
<evidence type="ECO:0000313" key="2">
    <source>
        <dbReference type="Proteomes" id="UP000295729"/>
    </source>
</evidence>
<dbReference type="EMBL" id="SNZA01000004">
    <property type="protein sequence ID" value="TDR12542.1"/>
    <property type="molecule type" value="Genomic_DNA"/>
</dbReference>
<name>A0A4R6X120_9GAMM</name>
<gene>
    <name evidence="1" type="ORF">C8D85_2577</name>
</gene>
<proteinExistence type="predicted"/>
<dbReference type="Proteomes" id="UP000295729">
    <property type="component" value="Unassembled WGS sequence"/>
</dbReference>
<organism evidence="1 2">
    <name type="scientific">Marinomonas communis</name>
    <dbReference type="NCBI Taxonomy" id="28254"/>
    <lineage>
        <taxon>Bacteria</taxon>
        <taxon>Pseudomonadati</taxon>
        <taxon>Pseudomonadota</taxon>
        <taxon>Gammaproteobacteria</taxon>
        <taxon>Oceanospirillales</taxon>
        <taxon>Oceanospirillaceae</taxon>
        <taxon>Marinomonas</taxon>
    </lineage>
</organism>
<sequence length="48" mass="5465">MAAFPHPVQRISEELIDVMLTLVQGHNPIGIQQRLVPFEVITPESIWN</sequence>
<reference evidence="1 2" key="1">
    <citation type="submission" date="2019-03" db="EMBL/GenBank/DDBJ databases">
        <title>Genomic Encyclopedia of Type Strains, Phase IV (KMG-IV): sequencing the most valuable type-strain genomes for metagenomic binning, comparative biology and taxonomic classification.</title>
        <authorList>
            <person name="Goeker M."/>
        </authorList>
    </citation>
    <scope>NUCLEOTIDE SEQUENCE [LARGE SCALE GENOMIC DNA]</scope>
    <source>
        <strain evidence="1 2">DSM 5604</strain>
    </source>
</reference>
<dbReference type="RefSeq" id="WP_162847587.1">
    <property type="nucleotide sequence ID" value="NZ_SNZA01000004.1"/>
</dbReference>
<dbReference type="AlphaFoldDB" id="A0A4R6X120"/>
<comment type="caution">
    <text evidence="1">The sequence shown here is derived from an EMBL/GenBank/DDBJ whole genome shotgun (WGS) entry which is preliminary data.</text>
</comment>
<keyword evidence="2" id="KW-1185">Reference proteome</keyword>